<dbReference type="InterPro" id="IPR007404">
    <property type="entry name" value="YdjM-like"/>
</dbReference>
<sequence>MDTVTQMLFGATVAQAGFRRRLGRKALVVGAIMGLIPDLDVAVGWIWGPFASWQYHRAFTHSLLFGPLVGPIFAWMIWRWQRSRHPALTADEEQHMLRAWVWLCVLGLFTHPLIDAFTSYGTQLLWPITTTRFAINSMPIIDPLYSLVLIAAVAVGIAVKKRPRLAQDVAAAALLFIVLYSLGGWALNTQVERVAREQFARAGEVTAYPLLFQPYYRRVLVTTPDTAYVGYYSVLNPKPIDFQEFPIASGPEVEAVRATHEGAVFEWFSMNKPLWRSTPQQDGSRIVEGYDLRYGMPGPSNLSMWGVRARVMPDGTLAGPVERFSTPREATGDQFRQFWHDMTGL</sequence>
<dbReference type="PANTHER" id="PTHR40031">
    <property type="entry name" value="HYPOTHETICAL MEMBRANE SPANNING PROTEIN"/>
    <property type="match status" value="1"/>
</dbReference>
<dbReference type="EMBL" id="BMCP01000002">
    <property type="protein sequence ID" value="GGE40901.1"/>
    <property type="molecule type" value="Genomic_DNA"/>
</dbReference>
<keyword evidence="1" id="KW-0812">Transmembrane</keyword>
<evidence type="ECO:0000313" key="3">
    <source>
        <dbReference type="Proteomes" id="UP000602745"/>
    </source>
</evidence>
<feature type="transmembrane region" description="Helical" evidence="1">
    <location>
        <begin position="59"/>
        <end position="78"/>
    </location>
</feature>
<keyword evidence="1" id="KW-0472">Membrane</keyword>
<reference evidence="2" key="1">
    <citation type="journal article" date="2014" name="Int. J. Syst. Evol. Microbiol.">
        <title>Complete genome sequence of Corynebacterium casei LMG S-19264T (=DSM 44701T), isolated from a smear-ripened cheese.</title>
        <authorList>
            <consortium name="US DOE Joint Genome Institute (JGI-PGF)"/>
            <person name="Walter F."/>
            <person name="Albersmeier A."/>
            <person name="Kalinowski J."/>
            <person name="Ruckert C."/>
        </authorList>
    </citation>
    <scope>NUCLEOTIDE SEQUENCE</scope>
    <source>
        <strain evidence="2">CCM 7684</strain>
    </source>
</reference>
<organism evidence="2 3">
    <name type="scientific">Agaricicola taiwanensis</name>
    <dbReference type="NCBI Taxonomy" id="591372"/>
    <lineage>
        <taxon>Bacteria</taxon>
        <taxon>Pseudomonadati</taxon>
        <taxon>Pseudomonadota</taxon>
        <taxon>Alphaproteobacteria</taxon>
        <taxon>Rhodobacterales</taxon>
        <taxon>Paracoccaceae</taxon>
        <taxon>Agaricicola</taxon>
    </lineage>
</organism>
<dbReference type="Pfam" id="PF04307">
    <property type="entry name" value="YdjM"/>
    <property type="match status" value="1"/>
</dbReference>
<feature type="transmembrane region" description="Helical" evidence="1">
    <location>
        <begin position="140"/>
        <end position="157"/>
    </location>
</feature>
<dbReference type="AlphaFoldDB" id="A0A8J2VUL4"/>
<protein>
    <recommendedName>
        <fullName evidence="4">Metal-dependent hydrolase</fullName>
    </recommendedName>
</protein>
<evidence type="ECO:0008006" key="4">
    <source>
        <dbReference type="Google" id="ProtNLM"/>
    </source>
</evidence>
<comment type="caution">
    <text evidence="2">The sequence shown here is derived from an EMBL/GenBank/DDBJ whole genome shotgun (WGS) entry which is preliminary data.</text>
</comment>
<keyword evidence="1" id="KW-1133">Transmembrane helix</keyword>
<feature type="transmembrane region" description="Helical" evidence="1">
    <location>
        <begin position="169"/>
        <end position="187"/>
    </location>
</feature>
<dbReference type="PANTHER" id="PTHR40031:SF1">
    <property type="entry name" value="MEMBRANE-BOUND METAL-DEPENDENT HYDROLASE"/>
    <property type="match status" value="1"/>
</dbReference>
<evidence type="ECO:0000256" key="1">
    <source>
        <dbReference type="SAM" id="Phobius"/>
    </source>
</evidence>
<keyword evidence="3" id="KW-1185">Reference proteome</keyword>
<feature type="transmembrane region" description="Helical" evidence="1">
    <location>
        <begin position="99"/>
        <end position="120"/>
    </location>
</feature>
<dbReference type="RefSeq" id="WP_188409396.1">
    <property type="nucleotide sequence ID" value="NZ_BMCP01000002.1"/>
</dbReference>
<dbReference type="Proteomes" id="UP000602745">
    <property type="component" value="Unassembled WGS sequence"/>
</dbReference>
<dbReference type="InterPro" id="IPR053170">
    <property type="entry name" value="Transcription_regulator"/>
</dbReference>
<accession>A0A8J2VUL4</accession>
<evidence type="ECO:0000313" key="2">
    <source>
        <dbReference type="EMBL" id="GGE40901.1"/>
    </source>
</evidence>
<name>A0A8J2VUL4_9RHOB</name>
<proteinExistence type="predicted"/>
<feature type="transmembrane region" description="Helical" evidence="1">
    <location>
        <begin position="26"/>
        <end position="47"/>
    </location>
</feature>
<gene>
    <name evidence="2" type="ORF">GCM10007276_17850</name>
</gene>
<reference evidence="2" key="2">
    <citation type="submission" date="2020-09" db="EMBL/GenBank/DDBJ databases">
        <authorList>
            <person name="Sun Q."/>
            <person name="Sedlacek I."/>
        </authorList>
    </citation>
    <scope>NUCLEOTIDE SEQUENCE</scope>
    <source>
        <strain evidence="2">CCM 7684</strain>
    </source>
</reference>